<keyword evidence="2" id="KW-1185">Reference proteome</keyword>
<proteinExistence type="predicted"/>
<evidence type="ECO:0000313" key="1">
    <source>
        <dbReference type="EMBL" id="PWY97331.1"/>
    </source>
</evidence>
<evidence type="ECO:0000313" key="2">
    <source>
        <dbReference type="Proteomes" id="UP000246740"/>
    </source>
</evidence>
<organism evidence="1 2">
    <name type="scientific">Testicularia cyperi</name>
    <dbReference type="NCBI Taxonomy" id="1882483"/>
    <lineage>
        <taxon>Eukaryota</taxon>
        <taxon>Fungi</taxon>
        <taxon>Dikarya</taxon>
        <taxon>Basidiomycota</taxon>
        <taxon>Ustilaginomycotina</taxon>
        <taxon>Ustilaginomycetes</taxon>
        <taxon>Ustilaginales</taxon>
        <taxon>Anthracoideaceae</taxon>
        <taxon>Testicularia</taxon>
    </lineage>
</organism>
<dbReference type="EMBL" id="KZ819210">
    <property type="protein sequence ID" value="PWY97331.1"/>
    <property type="molecule type" value="Genomic_DNA"/>
</dbReference>
<gene>
    <name evidence="1" type="ORF">BCV70DRAFT_67146</name>
</gene>
<dbReference type="AlphaFoldDB" id="A0A317XGW3"/>
<dbReference type="Proteomes" id="UP000246740">
    <property type="component" value="Unassembled WGS sequence"/>
</dbReference>
<protein>
    <submittedName>
        <fullName evidence="1">Uncharacterized protein</fullName>
    </submittedName>
</protein>
<sequence length="213" mass="23232">MGAVSPFEQAIDVGRHTSGCASRINFVVCDRSSPDIDCAQFLLLMLVSQRGSRAECLHEGLHRWRLCCSQRSPKIHTSSAGSAGSFSPSDRCSEILTRSPPRTHAWCFEHHQRWAHTMYVKARTSFHVLTRKAWYLGAMCKTLMYGSRLKVDGCLGGSCAPSPVHGGYASVCTSSGKDIGGSDAQYSNHARCGDAIANAEDRPRLGNGETCRH</sequence>
<reference evidence="1 2" key="1">
    <citation type="journal article" date="2018" name="Mol. Biol. Evol.">
        <title>Broad Genomic Sampling Reveals a Smut Pathogenic Ancestry of the Fungal Clade Ustilaginomycotina.</title>
        <authorList>
            <person name="Kijpornyongpan T."/>
            <person name="Mondo S.J."/>
            <person name="Barry K."/>
            <person name="Sandor L."/>
            <person name="Lee J."/>
            <person name="Lipzen A."/>
            <person name="Pangilinan J."/>
            <person name="LaButti K."/>
            <person name="Hainaut M."/>
            <person name="Henrissat B."/>
            <person name="Grigoriev I.V."/>
            <person name="Spatafora J.W."/>
            <person name="Aime M.C."/>
        </authorList>
    </citation>
    <scope>NUCLEOTIDE SEQUENCE [LARGE SCALE GENOMIC DNA]</scope>
    <source>
        <strain evidence="1 2">MCA 3645</strain>
    </source>
</reference>
<dbReference type="InParanoid" id="A0A317XGW3"/>
<name>A0A317XGW3_9BASI</name>
<accession>A0A317XGW3</accession>